<dbReference type="SUPFAM" id="SSF111369">
    <property type="entry name" value="HlyD-like secretion proteins"/>
    <property type="match status" value="1"/>
</dbReference>
<dbReference type="Gene3D" id="1.10.287.470">
    <property type="entry name" value="Helix hairpin bin"/>
    <property type="match status" value="1"/>
</dbReference>
<feature type="signal peptide" evidence="3">
    <location>
        <begin position="1"/>
        <end position="21"/>
    </location>
</feature>
<feature type="domain" description="CusB-like beta-barrel" evidence="4">
    <location>
        <begin position="216"/>
        <end position="289"/>
    </location>
</feature>
<dbReference type="RefSeq" id="WP_099082204.1">
    <property type="nucleotide sequence ID" value="NZ_AWQQ01000020.1"/>
</dbReference>
<protein>
    <submittedName>
        <fullName evidence="7">Uncharacterized protein</fullName>
    </submittedName>
</protein>
<dbReference type="InterPro" id="IPR058647">
    <property type="entry name" value="BSH_CzcB-like"/>
</dbReference>
<comment type="similarity">
    <text evidence="1">Belongs to the membrane fusion protein (MFP) (TC 8.A.1) family.</text>
</comment>
<keyword evidence="8" id="KW-1185">Reference proteome</keyword>
<gene>
    <name evidence="7" type="ORF">P378_03245</name>
</gene>
<sequence>MKRYSVILMAGVLLITNLLMAGCARETKQNPEQGKGNRAGVGVKVVKVSEGSISEKMTLSGTLEALNSADIVAKTSGKVAGIGVDVGSRVSAGQVLMSLEAEELAAAVSSAEASLETARITYDLALKKYERGKELYQSGAVAQADFEENYEGALRKAAAGVKSFQAALAQSQARYKETVIKSPFNGIVTARNINVGELAGTSTPLFTVSNLDILVVSVNVNEQQVNKLAEGQKVRVRVTAVDQSPLTGVVTNIALAADTKTKAFPVKIQLENKDHKLKPGMFAEVLLEKELEKSLLIPREAVLTSDGKNKVFVLIDGIARERQVETGPTDGKNISVLTGLTKDDKVIINNLSSLRDGQRVNGQSEGAKGISDKGQGR</sequence>
<reference evidence="7 8" key="1">
    <citation type="submission" date="2013-09" db="EMBL/GenBank/DDBJ databases">
        <title>Biodegradation of hydrocarbons in the deep terrestrial subsurface : characterization of a microbial consortium composed of two Desulfotomaculum species originating from a deep geological formation.</title>
        <authorList>
            <person name="Aullo T."/>
            <person name="Berlendis S."/>
            <person name="Lascourreges J.-F."/>
            <person name="Dessort D."/>
            <person name="Saint-Laurent S."/>
            <person name="Schraauwers B."/>
            <person name="Mas J."/>
            <person name="Magot M."/>
            <person name="Ranchou-Peyruse A."/>
        </authorList>
    </citation>
    <scope>NUCLEOTIDE SEQUENCE [LARGE SCALE GENOMIC DNA]</scope>
    <source>
        <strain evidence="7 8">Bs107</strain>
    </source>
</reference>
<dbReference type="InterPro" id="IPR006143">
    <property type="entry name" value="RND_pump_MFP"/>
</dbReference>
<feature type="domain" description="YknX-like C-terminal permuted SH3-like" evidence="6">
    <location>
        <begin position="296"/>
        <end position="361"/>
    </location>
</feature>
<dbReference type="EMBL" id="AWQQ01000020">
    <property type="protein sequence ID" value="PHJ39437.1"/>
    <property type="molecule type" value="Genomic_DNA"/>
</dbReference>
<feature type="domain" description="CzcB-like barrel-sandwich hybrid" evidence="5">
    <location>
        <begin position="68"/>
        <end position="210"/>
    </location>
</feature>
<evidence type="ECO:0000313" key="7">
    <source>
        <dbReference type="EMBL" id="PHJ39437.1"/>
    </source>
</evidence>
<dbReference type="Pfam" id="PF25973">
    <property type="entry name" value="BSH_CzcB"/>
    <property type="match status" value="1"/>
</dbReference>
<evidence type="ECO:0000259" key="5">
    <source>
        <dbReference type="Pfam" id="PF25973"/>
    </source>
</evidence>
<dbReference type="FunFam" id="2.40.30.170:FF:000010">
    <property type="entry name" value="Efflux RND transporter periplasmic adaptor subunit"/>
    <property type="match status" value="1"/>
</dbReference>
<dbReference type="Gene3D" id="2.40.420.20">
    <property type="match status" value="1"/>
</dbReference>
<dbReference type="GO" id="GO:0015562">
    <property type="term" value="F:efflux transmembrane transporter activity"/>
    <property type="evidence" value="ECO:0007669"/>
    <property type="project" value="TreeGrafter"/>
</dbReference>
<feature type="region of interest" description="Disordered" evidence="2">
    <location>
        <begin position="357"/>
        <end position="377"/>
    </location>
</feature>
<dbReference type="Gene3D" id="2.40.30.170">
    <property type="match status" value="1"/>
</dbReference>
<evidence type="ECO:0000256" key="2">
    <source>
        <dbReference type="SAM" id="MobiDB-lite"/>
    </source>
</evidence>
<dbReference type="PROSITE" id="PS51257">
    <property type="entry name" value="PROKAR_LIPOPROTEIN"/>
    <property type="match status" value="1"/>
</dbReference>
<evidence type="ECO:0000259" key="4">
    <source>
        <dbReference type="Pfam" id="PF25954"/>
    </source>
</evidence>
<accession>A0A2C6MAP5</accession>
<organism evidence="7 8">
    <name type="scientific">Desulforamulus profundi</name>
    <dbReference type="NCBI Taxonomy" id="1383067"/>
    <lineage>
        <taxon>Bacteria</taxon>
        <taxon>Bacillati</taxon>
        <taxon>Bacillota</taxon>
        <taxon>Clostridia</taxon>
        <taxon>Eubacteriales</taxon>
        <taxon>Peptococcaceae</taxon>
        <taxon>Desulforamulus</taxon>
    </lineage>
</organism>
<name>A0A2C6MAP5_9FIRM</name>
<dbReference type="Proteomes" id="UP000222564">
    <property type="component" value="Unassembled WGS sequence"/>
</dbReference>
<dbReference type="Gene3D" id="2.40.50.100">
    <property type="match status" value="1"/>
</dbReference>
<dbReference type="AlphaFoldDB" id="A0A2C6MAP5"/>
<evidence type="ECO:0000259" key="6">
    <source>
        <dbReference type="Pfam" id="PF25989"/>
    </source>
</evidence>
<comment type="caution">
    <text evidence="7">The sequence shown here is derived from an EMBL/GenBank/DDBJ whole genome shotgun (WGS) entry which is preliminary data.</text>
</comment>
<keyword evidence="3" id="KW-0732">Signal</keyword>
<evidence type="ECO:0000256" key="3">
    <source>
        <dbReference type="SAM" id="SignalP"/>
    </source>
</evidence>
<dbReference type="OrthoDB" id="9810430at2"/>
<dbReference type="PANTHER" id="PTHR30469">
    <property type="entry name" value="MULTIDRUG RESISTANCE PROTEIN MDTA"/>
    <property type="match status" value="1"/>
</dbReference>
<dbReference type="InterPro" id="IPR058792">
    <property type="entry name" value="Beta-barrel_RND_2"/>
</dbReference>
<feature type="chain" id="PRO_5038939533" evidence="3">
    <location>
        <begin position="22"/>
        <end position="377"/>
    </location>
</feature>
<dbReference type="Pfam" id="PF25989">
    <property type="entry name" value="YknX_C"/>
    <property type="match status" value="1"/>
</dbReference>
<dbReference type="Pfam" id="PF25954">
    <property type="entry name" value="Beta-barrel_RND_2"/>
    <property type="match status" value="1"/>
</dbReference>
<evidence type="ECO:0000313" key="8">
    <source>
        <dbReference type="Proteomes" id="UP000222564"/>
    </source>
</evidence>
<dbReference type="NCBIfam" id="TIGR01730">
    <property type="entry name" value="RND_mfp"/>
    <property type="match status" value="1"/>
</dbReference>
<dbReference type="InterPro" id="IPR058637">
    <property type="entry name" value="YknX-like_C"/>
</dbReference>
<evidence type="ECO:0000256" key="1">
    <source>
        <dbReference type="ARBA" id="ARBA00009477"/>
    </source>
</evidence>
<proteinExistence type="inferred from homology"/>
<dbReference type="GO" id="GO:1990281">
    <property type="term" value="C:efflux pump complex"/>
    <property type="evidence" value="ECO:0007669"/>
    <property type="project" value="TreeGrafter"/>
</dbReference>